<feature type="signal peptide" evidence="4">
    <location>
        <begin position="1"/>
        <end position="28"/>
    </location>
</feature>
<evidence type="ECO:0000256" key="3">
    <source>
        <dbReference type="SAM" id="MobiDB-lite"/>
    </source>
</evidence>
<dbReference type="PROSITE" id="PS51257">
    <property type="entry name" value="PROKAR_LIPOPROTEIN"/>
    <property type="match status" value="1"/>
</dbReference>
<feature type="domain" description="NodB homology" evidence="5">
    <location>
        <begin position="295"/>
        <end position="471"/>
    </location>
</feature>
<dbReference type="CDD" id="cd10917">
    <property type="entry name" value="CE4_NodB_like_6s_7s"/>
    <property type="match status" value="1"/>
</dbReference>
<dbReference type="PANTHER" id="PTHR10587:SF133">
    <property type="entry name" value="CHITIN DEACETYLASE 1-RELATED"/>
    <property type="match status" value="1"/>
</dbReference>
<comment type="caution">
    <text evidence="6">The sequence shown here is derived from an EMBL/GenBank/DDBJ whole genome shotgun (WGS) entry which is preliminary data.</text>
</comment>
<dbReference type="GO" id="GO:0016810">
    <property type="term" value="F:hydrolase activity, acting on carbon-nitrogen (but not peptide) bonds"/>
    <property type="evidence" value="ECO:0007669"/>
    <property type="project" value="InterPro"/>
</dbReference>
<name>A0AA37BDB2_9ACTN</name>
<dbReference type="AlphaFoldDB" id="A0AA37BDB2"/>
<dbReference type="Pfam" id="PF01522">
    <property type="entry name" value="Polysacc_deac_1"/>
    <property type="match status" value="1"/>
</dbReference>
<organism evidence="6 7">
    <name type="scientific">Planomonospora parontospora</name>
    <dbReference type="NCBI Taxonomy" id="58119"/>
    <lineage>
        <taxon>Bacteria</taxon>
        <taxon>Bacillati</taxon>
        <taxon>Actinomycetota</taxon>
        <taxon>Actinomycetes</taxon>
        <taxon>Streptosporangiales</taxon>
        <taxon>Streptosporangiaceae</taxon>
        <taxon>Planomonospora</taxon>
    </lineage>
</organism>
<evidence type="ECO:0000259" key="5">
    <source>
        <dbReference type="PROSITE" id="PS51677"/>
    </source>
</evidence>
<dbReference type="GO" id="GO:0046872">
    <property type="term" value="F:metal ion binding"/>
    <property type="evidence" value="ECO:0007669"/>
    <property type="project" value="UniProtKB-KW"/>
</dbReference>
<dbReference type="Proteomes" id="UP000627984">
    <property type="component" value="Unassembled WGS sequence"/>
</dbReference>
<dbReference type="InterPro" id="IPR011330">
    <property type="entry name" value="Glyco_hydro/deAcase_b/a-brl"/>
</dbReference>
<protein>
    <recommendedName>
        <fullName evidence="5">NodB homology domain-containing protein</fullName>
    </recommendedName>
</protein>
<evidence type="ECO:0000313" key="7">
    <source>
        <dbReference type="Proteomes" id="UP000627984"/>
    </source>
</evidence>
<proteinExistence type="predicted"/>
<sequence length="510" mass="52693">MHRMRFVGGVALLTVAMIGCGSTATSLAADGLIPSEPTLVEYADPSRVEGLTTATITDGDSGERSVHIVYPVLADAPGLTERLRAVVTERLDRFTATAVRPVGRDGSARPELNVDWLLPAATEQVVGVRLGVGELTQSGWRESRTTVWYDRVERRAVDSAGLLSGGPALASLAGLVRTELAGRGPGVDASAVRADARLFDSVGFNRHGDLVVEFDDYQVAAGSLGRVAVAVPAGRTEGLLSPTGLRARAAAVRAGRLPVSTLTAESIKASIKAAAAGKPPARSTRAGTVDCAAVRCVALTFDDGPGPATGELLDALAARGARATFFVTGSNAVARPDLLGRMSREGHLVANHTWSHRDLASLPPGRAAHQLTRAQEAIGQAIGQAPTLVRPPYGSAGAGVAEAARGLGLAVVGWDVDALDARDRDPRAVARRVAAGVRPGSIVLMHDVHRPAVEAVPEILRRLSAEGYAFVTVPELFGSAGMRPGQTYRSGPAAPTAPPTPAAPAASARS</sequence>
<dbReference type="SUPFAM" id="SSF88713">
    <property type="entry name" value="Glycoside hydrolase/deacetylase"/>
    <property type="match status" value="1"/>
</dbReference>
<evidence type="ECO:0000256" key="4">
    <source>
        <dbReference type="SAM" id="SignalP"/>
    </source>
</evidence>
<dbReference type="InterPro" id="IPR002509">
    <property type="entry name" value="NODB_dom"/>
</dbReference>
<accession>A0AA37BDB2</accession>
<feature type="region of interest" description="Disordered" evidence="3">
    <location>
        <begin position="483"/>
        <end position="510"/>
    </location>
</feature>
<feature type="chain" id="PRO_5041296899" description="NodB homology domain-containing protein" evidence="4">
    <location>
        <begin position="29"/>
        <end position="510"/>
    </location>
</feature>
<reference evidence="6" key="2">
    <citation type="submission" date="2022-09" db="EMBL/GenBank/DDBJ databases">
        <authorList>
            <person name="Sun Q."/>
            <person name="Ohkuma M."/>
        </authorList>
    </citation>
    <scope>NUCLEOTIDE SEQUENCE</scope>
    <source>
        <strain evidence="6">JCM 3093</strain>
    </source>
</reference>
<dbReference type="RefSeq" id="WP_191893775.1">
    <property type="nucleotide sequence ID" value="NZ_BMQD01000003.1"/>
</dbReference>
<evidence type="ECO:0000313" key="6">
    <source>
        <dbReference type="EMBL" id="GGK53112.1"/>
    </source>
</evidence>
<dbReference type="PANTHER" id="PTHR10587">
    <property type="entry name" value="GLYCOSYL TRANSFERASE-RELATED"/>
    <property type="match status" value="1"/>
</dbReference>
<evidence type="ECO:0000256" key="2">
    <source>
        <dbReference type="ARBA" id="ARBA00022801"/>
    </source>
</evidence>
<reference evidence="6" key="1">
    <citation type="journal article" date="2014" name="Int. J. Syst. Evol. Microbiol.">
        <title>Complete genome sequence of Corynebacterium casei LMG S-19264T (=DSM 44701T), isolated from a smear-ripened cheese.</title>
        <authorList>
            <consortium name="US DOE Joint Genome Institute (JGI-PGF)"/>
            <person name="Walter F."/>
            <person name="Albersmeier A."/>
            <person name="Kalinowski J."/>
            <person name="Ruckert C."/>
        </authorList>
    </citation>
    <scope>NUCLEOTIDE SEQUENCE</scope>
    <source>
        <strain evidence="6">JCM 3093</strain>
    </source>
</reference>
<dbReference type="PROSITE" id="PS51677">
    <property type="entry name" value="NODB"/>
    <property type="match status" value="1"/>
</dbReference>
<keyword evidence="2" id="KW-0378">Hydrolase</keyword>
<dbReference type="GO" id="GO:0005975">
    <property type="term" value="P:carbohydrate metabolic process"/>
    <property type="evidence" value="ECO:0007669"/>
    <property type="project" value="InterPro"/>
</dbReference>
<dbReference type="InterPro" id="IPR050248">
    <property type="entry name" value="Polysacc_deacetylase_ArnD"/>
</dbReference>
<dbReference type="EMBL" id="BMQD01000003">
    <property type="protein sequence ID" value="GGK53112.1"/>
    <property type="molecule type" value="Genomic_DNA"/>
</dbReference>
<keyword evidence="4" id="KW-0732">Signal</keyword>
<gene>
    <name evidence="6" type="ORF">GCM10010126_10810</name>
</gene>
<dbReference type="Gene3D" id="3.20.20.370">
    <property type="entry name" value="Glycoside hydrolase/deacetylase"/>
    <property type="match status" value="1"/>
</dbReference>
<keyword evidence="1" id="KW-0479">Metal-binding</keyword>
<evidence type="ECO:0000256" key="1">
    <source>
        <dbReference type="ARBA" id="ARBA00022723"/>
    </source>
</evidence>
<dbReference type="GO" id="GO:0016020">
    <property type="term" value="C:membrane"/>
    <property type="evidence" value="ECO:0007669"/>
    <property type="project" value="TreeGrafter"/>
</dbReference>